<evidence type="ECO:0000256" key="4">
    <source>
        <dbReference type="ARBA" id="ARBA00023136"/>
    </source>
</evidence>
<dbReference type="InterPro" id="IPR025991">
    <property type="entry name" value="Chemoreceptor_zinc-bind_dom"/>
</dbReference>
<evidence type="ECO:0000259" key="8">
    <source>
        <dbReference type="PROSITE" id="PS50111"/>
    </source>
</evidence>
<keyword evidence="5 6" id="KW-0807">Transducer</keyword>
<keyword evidence="10" id="KW-1185">Reference proteome</keyword>
<dbReference type="Pfam" id="PF13682">
    <property type="entry name" value="CZB"/>
    <property type="match status" value="1"/>
</dbReference>
<dbReference type="PANTHER" id="PTHR32089">
    <property type="entry name" value="METHYL-ACCEPTING CHEMOTAXIS PROTEIN MCPB"/>
    <property type="match status" value="1"/>
</dbReference>
<dbReference type="PROSITE" id="PS50111">
    <property type="entry name" value="CHEMOTAXIS_TRANSDUC_2"/>
    <property type="match status" value="1"/>
</dbReference>
<evidence type="ECO:0000256" key="7">
    <source>
        <dbReference type="SAM" id="Phobius"/>
    </source>
</evidence>
<dbReference type="SMART" id="SM00283">
    <property type="entry name" value="MA"/>
    <property type="match status" value="1"/>
</dbReference>
<dbReference type="AlphaFoldDB" id="A0AAU9CUA5"/>
<keyword evidence="4 7" id="KW-0472">Membrane</keyword>
<evidence type="ECO:0000256" key="3">
    <source>
        <dbReference type="ARBA" id="ARBA00022989"/>
    </source>
</evidence>
<dbReference type="SUPFAM" id="SSF58104">
    <property type="entry name" value="Methyl-accepting chemotaxis protein (MCP) signaling domain"/>
    <property type="match status" value="1"/>
</dbReference>
<accession>A0AAU9CUA5</accession>
<dbReference type="EMBL" id="AP024718">
    <property type="protein sequence ID" value="BCX88225.1"/>
    <property type="molecule type" value="Genomic_DNA"/>
</dbReference>
<evidence type="ECO:0000256" key="5">
    <source>
        <dbReference type="ARBA" id="ARBA00023224"/>
    </source>
</evidence>
<feature type="domain" description="Methyl-accepting transducer" evidence="8">
    <location>
        <begin position="196"/>
        <end position="355"/>
    </location>
</feature>
<protein>
    <recommendedName>
        <fullName evidence="8">Methyl-accepting transducer domain-containing protein</fullName>
    </recommendedName>
</protein>
<dbReference type="RefSeq" id="WP_286293313.1">
    <property type="nucleotide sequence ID" value="NZ_AP024718.1"/>
</dbReference>
<evidence type="ECO:0000256" key="1">
    <source>
        <dbReference type="ARBA" id="ARBA00004141"/>
    </source>
</evidence>
<reference evidence="10" key="1">
    <citation type="journal article" date="2024" name="Int. J. Syst. Evol. Microbiol.">
        <title>Methylomarinovum tepidoasis sp. nov., a moderately thermophilic methanotroph of the family Methylothermaceae isolated from a deep-sea hydrothermal field.</title>
        <authorList>
            <person name="Hirayama H."/>
            <person name="Takaki Y."/>
            <person name="Abe M."/>
            <person name="Miyazaki M."/>
            <person name="Uematsu K."/>
            <person name="Matsui Y."/>
            <person name="Takai K."/>
        </authorList>
    </citation>
    <scope>NUCLEOTIDE SEQUENCE [LARGE SCALE GENOMIC DNA]</scope>
    <source>
        <strain evidence="10">IN45</strain>
    </source>
</reference>
<feature type="transmembrane region" description="Helical" evidence="7">
    <location>
        <begin position="12"/>
        <end position="35"/>
    </location>
</feature>
<dbReference type="KEGG" id="meiy:MIN45_P0593"/>
<comment type="subcellular location">
    <subcellularLocation>
        <location evidence="1">Membrane</location>
        <topology evidence="1">Multi-pass membrane protein</topology>
    </subcellularLocation>
</comment>
<proteinExistence type="predicted"/>
<sequence>MTDKSQRYQYQPFLRTQIALLSAAVVLLPLVFAIWQGFSRGWDWTLALLPLAMAAVAWFCHRTIKRYLDAIIQVHQILKRCRRGEFHHRVTHVHALGEVGQMAWELNEFLDLCEAYFREMTTVFTRAGNGDFHRRAFGHGLPGQMRRSLKYANLALETMQKNHEHQLATRLSHNLHDLNTGNLVSNLKLCQNDMVQVTQILEDVVKIADENATAASESKAGVDEVREAVGNIAGKVASAARIINDLSENSKQVINSLSIITEIADQTSLLALNASIEAARAGEYGRGFAVVADEVKALSNRTKEAAVEISKILQSFGTSVEAISREASESVSLAERMQPLVEAFSTRFGEFEQASHRTIIQATNAQETAFSTLVKVDHIIYKQNAYLAVSDPETNVNECKAIAVDNHSCRLGKWYYEGVGKERFSSLPSYKKLEAPHEGVHTSAHRALALARQDWKANPHLIDEITAMMEKMEKSSLGVVEVLNQMNAESIARREQQEQRLQQEAA</sequence>
<dbReference type="GO" id="GO:0007165">
    <property type="term" value="P:signal transduction"/>
    <property type="evidence" value="ECO:0007669"/>
    <property type="project" value="UniProtKB-KW"/>
</dbReference>
<evidence type="ECO:0000256" key="2">
    <source>
        <dbReference type="ARBA" id="ARBA00022692"/>
    </source>
</evidence>
<evidence type="ECO:0000256" key="6">
    <source>
        <dbReference type="PROSITE-ProRule" id="PRU00284"/>
    </source>
</evidence>
<dbReference type="PANTHER" id="PTHR32089:SF119">
    <property type="entry name" value="METHYL-ACCEPTING CHEMOTAXIS PROTEIN CTPL"/>
    <property type="match status" value="1"/>
</dbReference>
<evidence type="ECO:0000313" key="9">
    <source>
        <dbReference type="EMBL" id="BCX88225.1"/>
    </source>
</evidence>
<dbReference type="InterPro" id="IPR004089">
    <property type="entry name" value="MCPsignal_dom"/>
</dbReference>
<keyword evidence="3 7" id="KW-1133">Transmembrane helix</keyword>
<dbReference type="Gene3D" id="1.10.287.950">
    <property type="entry name" value="Methyl-accepting chemotaxis protein"/>
    <property type="match status" value="1"/>
</dbReference>
<organism evidence="9 10">
    <name type="scientific">Methylomarinovum tepidoasis</name>
    <dbReference type="NCBI Taxonomy" id="2840183"/>
    <lineage>
        <taxon>Bacteria</taxon>
        <taxon>Pseudomonadati</taxon>
        <taxon>Pseudomonadota</taxon>
        <taxon>Gammaproteobacteria</taxon>
        <taxon>Methylococcales</taxon>
        <taxon>Methylothermaceae</taxon>
        <taxon>Methylomarinovum</taxon>
    </lineage>
</organism>
<dbReference type="Proteomes" id="UP001321450">
    <property type="component" value="Chromosome"/>
</dbReference>
<gene>
    <name evidence="9" type="ORF">MIN45_P0593</name>
</gene>
<evidence type="ECO:0000313" key="10">
    <source>
        <dbReference type="Proteomes" id="UP001321450"/>
    </source>
</evidence>
<dbReference type="Pfam" id="PF00015">
    <property type="entry name" value="MCPsignal"/>
    <property type="match status" value="1"/>
</dbReference>
<dbReference type="Gene3D" id="1.20.120.30">
    <property type="entry name" value="Aspartate receptor, ligand-binding domain"/>
    <property type="match status" value="1"/>
</dbReference>
<name>A0AAU9CUA5_9GAMM</name>
<dbReference type="GO" id="GO:0016020">
    <property type="term" value="C:membrane"/>
    <property type="evidence" value="ECO:0007669"/>
    <property type="project" value="UniProtKB-SubCell"/>
</dbReference>
<keyword evidence="2 7" id="KW-0812">Transmembrane</keyword>
<dbReference type="GO" id="GO:0006935">
    <property type="term" value="P:chemotaxis"/>
    <property type="evidence" value="ECO:0007669"/>
    <property type="project" value="UniProtKB-ARBA"/>
</dbReference>